<accession>A0A8B8EHM7</accession>
<organism evidence="13 14">
    <name type="scientific">Crassostrea virginica</name>
    <name type="common">Eastern oyster</name>
    <dbReference type="NCBI Taxonomy" id="6565"/>
    <lineage>
        <taxon>Eukaryota</taxon>
        <taxon>Metazoa</taxon>
        <taxon>Spiralia</taxon>
        <taxon>Lophotrochozoa</taxon>
        <taxon>Mollusca</taxon>
        <taxon>Bivalvia</taxon>
        <taxon>Autobranchia</taxon>
        <taxon>Pteriomorphia</taxon>
        <taxon>Ostreida</taxon>
        <taxon>Ostreoidea</taxon>
        <taxon>Ostreidae</taxon>
        <taxon>Crassostrea</taxon>
    </lineage>
</organism>
<dbReference type="GO" id="GO:0005737">
    <property type="term" value="C:cytoplasm"/>
    <property type="evidence" value="ECO:0007669"/>
    <property type="project" value="TreeGrafter"/>
</dbReference>
<dbReference type="InterPro" id="IPR002969">
    <property type="entry name" value="ApolipopD"/>
</dbReference>
<dbReference type="OrthoDB" id="565904at2759"/>
<evidence type="ECO:0000256" key="11">
    <source>
        <dbReference type="PIRNR" id="PIRNR036893"/>
    </source>
</evidence>
<dbReference type="GO" id="GO:0007420">
    <property type="term" value="P:brain development"/>
    <property type="evidence" value="ECO:0007669"/>
    <property type="project" value="InterPro"/>
</dbReference>
<dbReference type="GO" id="GO:0006629">
    <property type="term" value="P:lipid metabolic process"/>
    <property type="evidence" value="ECO:0007669"/>
    <property type="project" value="TreeGrafter"/>
</dbReference>
<protein>
    <recommendedName>
        <fullName evidence="3">Apolipoprotein D</fullName>
    </recommendedName>
</protein>
<evidence type="ECO:0000259" key="12">
    <source>
        <dbReference type="Pfam" id="PF08212"/>
    </source>
</evidence>
<keyword evidence="4" id="KW-0813">Transport</keyword>
<evidence type="ECO:0000256" key="9">
    <source>
        <dbReference type="ARBA" id="ARBA00023180"/>
    </source>
</evidence>
<name>A0A8B8EHM7_CRAVI</name>
<dbReference type="SUPFAM" id="SSF50814">
    <property type="entry name" value="Lipocalins"/>
    <property type="match status" value="1"/>
</dbReference>
<keyword evidence="6 11" id="KW-0732">Signal</keyword>
<dbReference type="PANTHER" id="PTHR10612:SF34">
    <property type="entry name" value="APOLIPOPROTEIN D"/>
    <property type="match status" value="1"/>
</dbReference>
<feature type="domain" description="Lipocalin/cytosolic fatty-acid binding" evidence="12">
    <location>
        <begin position="36"/>
        <end position="185"/>
    </location>
</feature>
<evidence type="ECO:0000256" key="2">
    <source>
        <dbReference type="ARBA" id="ARBA00006889"/>
    </source>
</evidence>
<keyword evidence="8" id="KW-1015">Disulfide bond</keyword>
<evidence type="ECO:0000256" key="4">
    <source>
        <dbReference type="ARBA" id="ARBA00022448"/>
    </source>
</evidence>
<keyword evidence="5" id="KW-0964">Secreted</keyword>
<evidence type="ECO:0000256" key="5">
    <source>
        <dbReference type="ARBA" id="ARBA00022525"/>
    </source>
</evidence>
<evidence type="ECO:0000313" key="14">
    <source>
        <dbReference type="RefSeq" id="XP_022338963.1"/>
    </source>
</evidence>
<dbReference type="PIRSF" id="PIRSF036893">
    <property type="entry name" value="Lipocalin_ApoD"/>
    <property type="match status" value="1"/>
</dbReference>
<dbReference type="Pfam" id="PF08212">
    <property type="entry name" value="Lipocalin_2"/>
    <property type="match status" value="1"/>
</dbReference>
<dbReference type="Gene3D" id="2.40.128.20">
    <property type="match status" value="1"/>
</dbReference>
<keyword evidence="7" id="KW-0446">Lipid-binding</keyword>
<dbReference type="GO" id="GO:0006869">
    <property type="term" value="P:lipid transport"/>
    <property type="evidence" value="ECO:0007669"/>
    <property type="project" value="InterPro"/>
</dbReference>
<dbReference type="AlphaFoldDB" id="A0A8B8EHM7"/>
<sequence length="188" mass="20976">MSPLVSLALLSLSLGYASGQVFRFGKCPDLPVQADFDVDRYYGSWYEYERYFFIPETLLKCSKAEYSAKPDDTVKVVNSGTNIITGSRSSSEGTARVDPNFGNPAKLSVNFGGRSSGGPYWVLKTDYDQFSLVYSCSSVFGRARFEILWILTRNQNGITEDQKNDLYRYLREIGVDPGSLSRTSQTGC</sequence>
<evidence type="ECO:0000256" key="7">
    <source>
        <dbReference type="ARBA" id="ARBA00023121"/>
    </source>
</evidence>
<evidence type="ECO:0000256" key="8">
    <source>
        <dbReference type="ARBA" id="ARBA00023157"/>
    </source>
</evidence>
<dbReference type="GO" id="GO:0008289">
    <property type="term" value="F:lipid binding"/>
    <property type="evidence" value="ECO:0007669"/>
    <property type="project" value="UniProtKB-KW"/>
</dbReference>
<proteinExistence type="inferred from homology"/>
<gene>
    <name evidence="14" type="primary">LOC111134325</name>
</gene>
<keyword evidence="13" id="KW-1185">Reference proteome</keyword>
<reference evidence="14" key="1">
    <citation type="submission" date="2025-08" db="UniProtKB">
        <authorList>
            <consortium name="RefSeq"/>
        </authorList>
    </citation>
    <scope>IDENTIFICATION</scope>
    <source>
        <tissue evidence="14">Whole sample</tissue>
    </source>
</reference>
<dbReference type="GO" id="GO:0000302">
    <property type="term" value="P:response to reactive oxygen species"/>
    <property type="evidence" value="ECO:0007669"/>
    <property type="project" value="TreeGrafter"/>
</dbReference>
<dbReference type="PANTHER" id="PTHR10612">
    <property type="entry name" value="APOLIPOPROTEIN D"/>
    <property type="match status" value="1"/>
</dbReference>
<dbReference type="GO" id="GO:0005576">
    <property type="term" value="C:extracellular region"/>
    <property type="evidence" value="ECO:0007669"/>
    <property type="project" value="UniProtKB-SubCell"/>
</dbReference>
<dbReference type="GO" id="GO:0042246">
    <property type="term" value="P:tissue regeneration"/>
    <property type="evidence" value="ECO:0007669"/>
    <property type="project" value="InterPro"/>
</dbReference>
<dbReference type="InterPro" id="IPR022271">
    <property type="entry name" value="Lipocalin_ApoD"/>
</dbReference>
<dbReference type="CDD" id="cd19437">
    <property type="entry name" value="lipocalin_apoD-like"/>
    <property type="match status" value="1"/>
</dbReference>
<evidence type="ECO:0000256" key="10">
    <source>
        <dbReference type="ARBA" id="ARBA00023283"/>
    </source>
</evidence>
<evidence type="ECO:0000256" key="6">
    <source>
        <dbReference type="ARBA" id="ARBA00022729"/>
    </source>
</evidence>
<feature type="chain" id="PRO_5034449397" description="Apolipoprotein D" evidence="11">
    <location>
        <begin position="20"/>
        <end position="188"/>
    </location>
</feature>
<dbReference type="InterPro" id="IPR012674">
    <property type="entry name" value="Calycin"/>
</dbReference>
<comment type="subcellular location">
    <subcellularLocation>
        <location evidence="1">Secreted</location>
    </subcellularLocation>
</comment>
<dbReference type="KEGG" id="cvn:111134325"/>
<dbReference type="Proteomes" id="UP000694844">
    <property type="component" value="Chromosome 5"/>
</dbReference>
<dbReference type="InterPro" id="IPR000566">
    <property type="entry name" value="Lipocln_cytosolic_FA-bd_dom"/>
</dbReference>
<dbReference type="FunFam" id="2.40.128.20:FF:000003">
    <property type="entry name" value="Apolipoprotein D"/>
    <property type="match status" value="1"/>
</dbReference>
<feature type="signal peptide" evidence="11">
    <location>
        <begin position="1"/>
        <end position="19"/>
    </location>
</feature>
<comment type="similarity">
    <text evidence="2 11">Belongs to the calycin superfamily. Lipocalin family.</text>
</comment>
<keyword evidence="10" id="KW-0873">Pyrrolidone carboxylic acid</keyword>
<dbReference type="GeneID" id="111134325"/>
<keyword evidence="9" id="KW-0325">Glycoprotein</keyword>
<dbReference type="PRINTS" id="PR01219">
    <property type="entry name" value="APOLIPOPROTD"/>
</dbReference>
<evidence type="ECO:0000313" key="13">
    <source>
        <dbReference type="Proteomes" id="UP000694844"/>
    </source>
</evidence>
<dbReference type="RefSeq" id="XP_022338963.1">
    <property type="nucleotide sequence ID" value="XM_022483255.1"/>
</dbReference>
<evidence type="ECO:0000256" key="1">
    <source>
        <dbReference type="ARBA" id="ARBA00004613"/>
    </source>
</evidence>
<evidence type="ECO:0000256" key="3">
    <source>
        <dbReference type="ARBA" id="ARBA00019890"/>
    </source>
</evidence>